<dbReference type="EMBL" id="NBSK02000006">
    <property type="protein sequence ID" value="KAJ0201698.1"/>
    <property type="molecule type" value="Genomic_DNA"/>
</dbReference>
<accession>A0A9R1VBD1</accession>
<keyword evidence="3" id="KW-1185">Reference proteome</keyword>
<comment type="caution">
    <text evidence="2">The sequence shown here is derived from an EMBL/GenBank/DDBJ whole genome shotgun (WGS) entry which is preliminary data.</text>
</comment>
<feature type="region of interest" description="Disordered" evidence="1">
    <location>
        <begin position="67"/>
        <end position="89"/>
    </location>
</feature>
<evidence type="ECO:0000313" key="2">
    <source>
        <dbReference type="EMBL" id="KAJ0201698.1"/>
    </source>
</evidence>
<dbReference type="Proteomes" id="UP000235145">
    <property type="component" value="Unassembled WGS sequence"/>
</dbReference>
<sequence length="89" mass="10250">MNLGIIENCLCVFPCDGYLLIAKQEHYVPNKRTLCRDMLFYKTKEYICAPIYMESLVSPYVNGRPKRKIQESNSKKSCKRDPMLPVASG</sequence>
<dbReference type="AlphaFoldDB" id="A0A9R1VBD1"/>
<evidence type="ECO:0000313" key="3">
    <source>
        <dbReference type="Proteomes" id="UP000235145"/>
    </source>
</evidence>
<protein>
    <submittedName>
        <fullName evidence="2">Uncharacterized protein</fullName>
    </submittedName>
</protein>
<proteinExistence type="predicted"/>
<name>A0A9R1VBD1_LACSA</name>
<gene>
    <name evidence="2" type="ORF">LSAT_V11C600320380</name>
</gene>
<organism evidence="2 3">
    <name type="scientific">Lactuca sativa</name>
    <name type="common">Garden lettuce</name>
    <dbReference type="NCBI Taxonomy" id="4236"/>
    <lineage>
        <taxon>Eukaryota</taxon>
        <taxon>Viridiplantae</taxon>
        <taxon>Streptophyta</taxon>
        <taxon>Embryophyta</taxon>
        <taxon>Tracheophyta</taxon>
        <taxon>Spermatophyta</taxon>
        <taxon>Magnoliopsida</taxon>
        <taxon>eudicotyledons</taxon>
        <taxon>Gunneridae</taxon>
        <taxon>Pentapetalae</taxon>
        <taxon>asterids</taxon>
        <taxon>campanulids</taxon>
        <taxon>Asterales</taxon>
        <taxon>Asteraceae</taxon>
        <taxon>Cichorioideae</taxon>
        <taxon>Cichorieae</taxon>
        <taxon>Lactucinae</taxon>
        <taxon>Lactuca</taxon>
    </lineage>
</organism>
<feature type="compositionally biased region" description="Basic and acidic residues" evidence="1">
    <location>
        <begin position="68"/>
        <end position="82"/>
    </location>
</feature>
<evidence type="ECO:0000256" key="1">
    <source>
        <dbReference type="SAM" id="MobiDB-lite"/>
    </source>
</evidence>
<reference evidence="2 3" key="1">
    <citation type="journal article" date="2017" name="Nat. Commun.">
        <title>Genome assembly with in vitro proximity ligation data and whole-genome triplication in lettuce.</title>
        <authorList>
            <person name="Reyes-Chin-Wo S."/>
            <person name="Wang Z."/>
            <person name="Yang X."/>
            <person name="Kozik A."/>
            <person name="Arikit S."/>
            <person name="Song C."/>
            <person name="Xia L."/>
            <person name="Froenicke L."/>
            <person name="Lavelle D.O."/>
            <person name="Truco M.J."/>
            <person name="Xia R."/>
            <person name="Zhu S."/>
            <person name="Xu C."/>
            <person name="Xu H."/>
            <person name="Xu X."/>
            <person name="Cox K."/>
            <person name="Korf I."/>
            <person name="Meyers B.C."/>
            <person name="Michelmore R.W."/>
        </authorList>
    </citation>
    <scope>NUCLEOTIDE SEQUENCE [LARGE SCALE GENOMIC DNA]</scope>
    <source>
        <strain evidence="3">cv. Salinas</strain>
        <tissue evidence="2">Seedlings</tissue>
    </source>
</reference>